<keyword evidence="2" id="KW-1185">Reference proteome</keyword>
<proteinExistence type="predicted"/>
<protein>
    <recommendedName>
        <fullName evidence="3">DUF721 domain-containing protein</fullName>
    </recommendedName>
</protein>
<dbReference type="AlphaFoldDB" id="A0A2N3PK65"/>
<evidence type="ECO:0000313" key="2">
    <source>
        <dbReference type="Proteomes" id="UP000233350"/>
    </source>
</evidence>
<dbReference type="STRING" id="556267.HWAG_00650"/>
<comment type="caution">
    <text evidence="1">The sequence shown here is derived from an EMBL/GenBank/DDBJ whole genome shotgun (WGS) entry which is preliminary data.</text>
</comment>
<name>A0A2N3PK65_9HELI</name>
<dbReference type="RefSeq" id="WP_040498499.1">
    <property type="nucleotide sequence ID" value="NZ_CABKOI010000020.1"/>
</dbReference>
<dbReference type="OrthoDB" id="5373157at2"/>
<evidence type="ECO:0008006" key="3">
    <source>
        <dbReference type="Google" id="ProtNLM"/>
    </source>
</evidence>
<sequence>MKNISEVLTHLLSSPSFKRFHEIRESEYFIQMLPLSLKNGIAFTYTKDKILFITLKHPCFKQEFYHKISLVKQLLKQYQQEKNALLEVKDIKTFVTYNAYQKEVKKNQENKIPLTYGELSYGEFENLAKDPQIHALFESIRKHILNNKE</sequence>
<gene>
    <name evidence="1" type="ORF">BCM31_01040</name>
</gene>
<dbReference type="Proteomes" id="UP000233350">
    <property type="component" value="Unassembled WGS sequence"/>
</dbReference>
<dbReference type="GeneID" id="97289887"/>
<reference evidence="1 2" key="1">
    <citation type="submission" date="2016-07" db="EMBL/GenBank/DDBJ databases">
        <title>Detection of Helicobacter winghamensis from caecal content of red fox (Vulpes vulpes).</title>
        <authorList>
            <person name="Zanoni R.G."/>
            <person name="Florio D."/>
            <person name="Caffara M."/>
            <person name="Renzi M."/>
            <person name="Parisi A."/>
            <person name="Pasquali F."/>
            <person name="Manfreda G."/>
        </authorList>
    </citation>
    <scope>NUCLEOTIDE SEQUENCE [LARGE SCALE GENOMIC DNA]</scope>
    <source>
        <strain evidence="1 2">295_13</strain>
    </source>
</reference>
<accession>A0A2N3PK65</accession>
<evidence type="ECO:0000313" key="1">
    <source>
        <dbReference type="EMBL" id="PKT81804.1"/>
    </source>
</evidence>
<organism evidence="1 2">
    <name type="scientific">Helicobacter winghamensis</name>
    <dbReference type="NCBI Taxonomy" id="157268"/>
    <lineage>
        <taxon>Bacteria</taxon>
        <taxon>Pseudomonadati</taxon>
        <taxon>Campylobacterota</taxon>
        <taxon>Epsilonproteobacteria</taxon>
        <taxon>Campylobacterales</taxon>
        <taxon>Helicobacteraceae</taxon>
        <taxon>Helicobacter</taxon>
    </lineage>
</organism>
<dbReference type="EMBL" id="MBPK01000011">
    <property type="protein sequence ID" value="PKT81804.1"/>
    <property type="molecule type" value="Genomic_DNA"/>
</dbReference>